<dbReference type="OrthoDB" id="5240244at2759"/>
<dbReference type="Proteomes" id="UP000800093">
    <property type="component" value="Unassembled WGS sequence"/>
</dbReference>
<protein>
    <submittedName>
        <fullName evidence="1">Uncharacterized protein</fullName>
    </submittedName>
</protein>
<dbReference type="EMBL" id="ML986775">
    <property type="protein sequence ID" value="KAF2258232.1"/>
    <property type="molecule type" value="Genomic_DNA"/>
</dbReference>
<sequence>KRDYLWVECKKATLDRPSSWKNVLEEAVIRLNSAHPNLNVFLIIAIGTKCMLLV</sequence>
<comment type="caution">
    <text evidence="1">The sequence shown here is derived from an EMBL/GenBank/DDBJ whole genome shotgun (WGS) entry which is preliminary data.</text>
</comment>
<evidence type="ECO:0000313" key="1">
    <source>
        <dbReference type="EMBL" id="KAF2258232.1"/>
    </source>
</evidence>
<keyword evidence="2" id="KW-1185">Reference proteome</keyword>
<proteinExistence type="predicted"/>
<dbReference type="AlphaFoldDB" id="A0A9P4JWG9"/>
<reference evidence="2" key="1">
    <citation type="journal article" date="2020" name="Stud. Mycol.">
        <title>101 Dothideomycetes genomes: A test case for predicting lifestyles and emergence of pathogens.</title>
        <authorList>
            <person name="Haridas S."/>
            <person name="Albert R."/>
            <person name="Binder M."/>
            <person name="Bloem J."/>
            <person name="LaButti K."/>
            <person name="Salamov A."/>
            <person name="Andreopoulos B."/>
            <person name="Baker S."/>
            <person name="Barry K."/>
            <person name="Bills G."/>
            <person name="Bluhm B."/>
            <person name="Cannon C."/>
            <person name="Castanera R."/>
            <person name="Culley D."/>
            <person name="Daum C."/>
            <person name="Ezra D."/>
            <person name="Gonzalez J."/>
            <person name="Henrissat B."/>
            <person name="Kuo A."/>
            <person name="Liang C."/>
            <person name="Lipzen A."/>
            <person name="Lutzoni F."/>
            <person name="Magnuson J."/>
            <person name="Mondo S."/>
            <person name="Nolan M."/>
            <person name="Ohm R."/>
            <person name="Pangilinan J."/>
            <person name="Park H.-J."/>
            <person name="Ramirez L."/>
            <person name="Alfaro M."/>
            <person name="Sun H."/>
            <person name="Tritt A."/>
            <person name="Yoshinaga Y."/>
            <person name="Zwiers L.-H."/>
            <person name="Turgeon B."/>
            <person name="Goodwin S."/>
            <person name="Spatafora J."/>
            <person name="Crous P."/>
            <person name="Grigoriev I."/>
        </authorList>
    </citation>
    <scope>NUCLEOTIDE SEQUENCE [LARGE SCALE GENOMIC DNA]</scope>
    <source>
        <strain evidence="2">CBS 304.66</strain>
    </source>
</reference>
<accession>A0A9P4JWG9</accession>
<gene>
    <name evidence="1" type="ORF">CC78DRAFT_479405</name>
</gene>
<feature type="non-terminal residue" evidence="1">
    <location>
        <position position="1"/>
    </location>
</feature>
<evidence type="ECO:0000313" key="2">
    <source>
        <dbReference type="Proteomes" id="UP000800093"/>
    </source>
</evidence>
<organism evidence="1 2">
    <name type="scientific">Lojkania enalia</name>
    <dbReference type="NCBI Taxonomy" id="147567"/>
    <lineage>
        <taxon>Eukaryota</taxon>
        <taxon>Fungi</taxon>
        <taxon>Dikarya</taxon>
        <taxon>Ascomycota</taxon>
        <taxon>Pezizomycotina</taxon>
        <taxon>Dothideomycetes</taxon>
        <taxon>Pleosporomycetidae</taxon>
        <taxon>Pleosporales</taxon>
        <taxon>Pleosporales incertae sedis</taxon>
        <taxon>Lojkania</taxon>
    </lineage>
</organism>
<name>A0A9P4JWG9_9PLEO</name>